<evidence type="ECO:0000256" key="7">
    <source>
        <dbReference type="ARBA" id="ARBA00022837"/>
    </source>
</evidence>
<dbReference type="Pfam" id="PF13407">
    <property type="entry name" value="Peripla_BP_4"/>
    <property type="match status" value="1"/>
</dbReference>
<evidence type="ECO:0000256" key="4">
    <source>
        <dbReference type="ARBA" id="ARBA00022723"/>
    </source>
</evidence>
<comment type="subcellular location">
    <subcellularLocation>
        <location evidence="1">Cell envelope</location>
    </subcellularLocation>
</comment>
<evidence type="ECO:0000256" key="1">
    <source>
        <dbReference type="ARBA" id="ARBA00004196"/>
    </source>
</evidence>
<keyword evidence="5" id="KW-0732">Signal</keyword>
<evidence type="ECO:0000256" key="3">
    <source>
        <dbReference type="ARBA" id="ARBA00022597"/>
    </source>
</evidence>
<protein>
    <recommendedName>
        <fullName evidence="9">D-galactose/methyl-galactoside binding periplasmic protein MglB</fullName>
    </recommendedName>
</protein>
<dbReference type="AlphaFoldDB" id="D9SUS9"/>
<evidence type="ECO:0000256" key="5">
    <source>
        <dbReference type="ARBA" id="ARBA00022729"/>
    </source>
</evidence>
<sequence length="346" mass="38339">MKIIPQKLILIITLIIFLVTSYDSTIANANFNPPPGRPLNVGVLLYNESDLFISLIKKNLENIQRNNEDKLNFIFFDGKGNTTITHELAIQLSQGYYDLLLMNLMTPSPENTEQIISSLKSRNIPFVLFISEVSEKLIFNYKKAAIVGFSLINPGATQGQILVDAWNTDKNSIDKNKDNKLQYIMLKGDPTLIVTTARTNAALETITNAGIKIDELASINIYWDKELAKTTMASLFLRYGNSIEAIISNNDAMAIGAIKALQKFGYNKGNKDKSIAVVGFDAIPEAQELIKKGIMLGSVLNDAKTFAEMLYNVGVNLTLGKSPIEGTQYKLNPTGTIIIPHEKFLK</sequence>
<feature type="domain" description="Periplasmic binding protein" evidence="10">
    <location>
        <begin position="41"/>
        <end position="321"/>
    </location>
</feature>
<keyword evidence="12" id="KW-1185">Reference proteome</keyword>
<accession>D9SUS9</accession>
<dbReference type="SUPFAM" id="SSF53822">
    <property type="entry name" value="Periplasmic binding protein-like I"/>
    <property type="match status" value="1"/>
</dbReference>
<dbReference type="STRING" id="573061.Clocel_1229"/>
<dbReference type="InterPro" id="IPR025997">
    <property type="entry name" value="SBP_2_dom"/>
</dbReference>
<dbReference type="PANTHER" id="PTHR30036:SF2">
    <property type="entry name" value="D-GALACTOSE_METHYL-GALACTOSIDE BINDING PERIPLASMIC PROTEIN MGLB"/>
    <property type="match status" value="1"/>
</dbReference>
<keyword evidence="3" id="KW-0762">Sugar transport</keyword>
<dbReference type="InterPro" id="IPR044085">
    <property type="entry name" value="MglB-like_PBP1"/>
</dbReference>
<dbReference type="GO" id="GO:0046872">
    <property type="term" value="F:metal ion binding"/>
    <property type="evidence" value="ECO:0007669"/>
    <property type="project" value="UniProtKB-KW"/>
</dbReference>
<organism evidence="11 12">
    <name type="scientific">Clostridium cellulovorans (strain ATCC 35296 / DSM 3052 / OCM 3 / 743B)</name>
    <dbReference type="NCBI Taxonomy" id="573061"/>
    <lineage>
        <taxon>Bacteria</taxon>
        <taxon>Bacillati</taxon>
        <taxon>Bacillota</taxon>
        <taxon>Clostridia</taxon>
        <taxon>Eubacteriales</taxon>
        <taxon>Clostridiaceae</taxon>
        <taxon>Clostridium</taxon>
    </lineage>
</organism>
<evidence type="ECO:0000313" key="11">
    <source>
        <dbReference type="EMBL" id="ADL50984.1"/>
    </source>
</evidence>
<dbReference type="GO" id="GO:0030246">
    <property type="term" value="F:carbohydrate binding"/>
    <property type="evidence" value="ECO:0007669"/>
    <property type="project" value="InterPro"/>
</dbReference>
<evidence type="ECO:0000256" key="6">
    <source>
        <dbReference type="ARBA" id="ARBA00022764"/>
    </source>
</evidence>
<gene>
    <name evidence="11" type="ordered locus">Clocel_1229</name>
</gene>
<proteinExistence type="predicted"/>
<reference evidence="11 12" key="1">
    <citation type="submission" date="2010-08" db="EMBL/GenBank/DDBJ databases">
        <title>Complete sequence of Clostridium cellulovorans 743B.</title>
        <authorList>
            <consortium name="US DOE Joint Genome Institute"/>
            <person name="Lucas S."/>
            <person name="Copeland A."/>
            <person name="Lapidus A."/>
            <person name="Cheng J.-F."/>
            <person name="Bruce D."/>
            <person name="Goodwin L."/>
            <person name="Pitluck S."/>
            <person name="Chertkov O."/>
            <person name="Detter J.C."/>
            <person name="Han C."/>
            <person name="Tapia R."/>
            <person name="Land M."/>
            <person name="Hauser L."/>
            <person name="Chang Y.-J."/>
            <person name="Jeffries C."/>
            <person name="Kyrpides N."/>
            <person name="Ivanova N."/>
            <person name="Mikhailova N."/>
            <person name="Hemme C.L."/>
            <person name="Woyke T."/>
        </authorList>
    </citation>
    <scope>NUCLEOTIDE SEQUENCE [LARGE SCALE GENOMIC DNA]</scope>
    <source>
        <strain evidence="12">ATCC 35296 / DSM 3052 / OCM 3 / 743B</strain>
    </source>
</reference>
<evidence type="ECO:0000256" key="8">
    <source>
        <dbReference type="ARBA" id="ARBA00034323"/>
    </source>
</evidence>
<evidence type="ECO:0000256" key="2">
    <source>
        <dbReference type="ARBA" id="ARBA00022448"/>
    </source>
</evidence>
<dbReference type="eggNOG" id="COG1879">
    <property type="taxonomic scope" value="Bacteria"/>
</dbReference>
<dbReference type="GO" id="GO:0030288">
    <property type="term" value="C:outer membrane-bounded periplasmic space"/>
    <property type="evidence" value="ECO:0007669"/>
    <property type="project" value="TreeGrafter"/>
</dbReference>
<evidence type="ECO:0000256" key="9">
    <source>
        <dbReference type="ARBA" id="ARBA00034344"/>
    </source>
</evidence>
<dbReference type="Proteomes" id="UP000002730">
    <property type="component" value="Chromosome"/>
</dbReference>
<comment type="subunit">
    <text evidence="8">The ABC transporter complex is composed of one ATP-binding protein (MglA), two transmembrane proteins (MglC) and a solute-binding protein (MglB).</text>
</comment>
<dbReference type="Gene3D" id="3.40.50.2300">
    <property type="match status" value="2"/>
</dbReference>
<dbReference type="OrthoDB" id="9769193at2"/>
<evidence type="ECO:0000313" key="12">
    <source>
        <dbReference type="Proteomes" id="UP000002730"/>
    </source>
</evidence>
<dbReference type="PANTHER" id="PTHR30036">
    <property type="entry name" value="D-XYLOSE-BINDING PERIPLASMIC PROTEIN"/>
    <property type="match status" value="1"/>
</dbReference>
<dbReference type="HOGENOM" id="CLU_037628_3_1_9"/>
<dbReference type="EMBL" id="CP002160">
    <property type="protein sequence ID" value="ADL50984.1"/>
    <property type="molecule type" value="Genomic_DNA"/>
</dbReference>
<keyword evidence="7" id="KW-0106">Calcium</keyword>
<keyword evidence="4" id="KW-0479">Metal-binding</keyword>
<evidence type="ECO:0000259" key="10">
    <source>
        <dbReference type="Pfam" id="PF13407"/>
    </source>
</evidence>
<dbReference type="RefSeq" id="WP_010076158.1">
    <property type="nucleotide sequence ID" value="NC_014393.1"/>
</dbReference>
<dbReference type="InterPro" id="IPR028082">
    <property type="entry name" value="Peripla_BP_I"/>
</dbReference>
<dbReference type="KEGG" id="ccb:Clocel_1229"/>
<dbReference type="CDD" id="cd01539">
    <property type="entry name" value="PBP1_GGBP"/>
    <property type="match status" value="1"/>
</dbReference>
<name>D9SUS9_CLOC7</name>
<dbReference type="InterPro" id="IPR050555">
    <property type="entry name" value="Bact_Solute-Bind_Prot2"/>
</dbReference>
<keyword evidence="2" id="KW-0813">Transport</keyword>
<keyword evidence="6" id="KW-0574">Periplasm</keyword>